<sequence length="53" mass="5652">MPRTMSGTMAGAKAKALRNGDLVYRCSPTASIVPKIVERIVEPVATINVLINP</sequence>
<organism evidence="1">
    <name type="scientific">freshwater metagenome</name>
    <dbReference type="NCBI Taxonomy" id="449393"/>
    <lineage>
        <taxon>unclassified sequences</taxon>
        <taxon>metagenomes</taxon>
        <taxon>ecological metagenomes</taxon>
    </lineage>
</organism>
<protein>
    <submittedName>
        <fullName evidence="1">Unannotated protein</fullName>
    </submittedName>
</protein>
<dbReference type="AlphaFoldDB" id="A0A6J7BK24"/>
<dbReference type="EMBL" id="CAFAZX010000103">
    <property type="protein sequence ID" value="CAB4845324.1"/>
    <property type="molecule type" value="Genomic_DNA"/>
</dbReference>
<proteinExistence type="predicted"/>
<name>A0A6J7BK24_9ZZZZ</name>
<reference evidence="1" key="1">
    <citation type="submission" date="2020-05" db="EMBL/GenBank/DDBJ databases">
        <authorList>
            <person name="Chiriac C."/>
            <person name="Salcher M."/>
            <person name="Ghai R."/>
            <person name="Kavagutti S V."/>
        </authorList>
    </citation>
    <scope>NUCLEOTIDE SEQUENCE</scope>
</reference>
<evidence type="ECO:0000313" key="1">
    <source>
        <dbReference type="EMBL" id="CAB4845324.1"/>
    </source>
</evidence>
<gene>
    <name evidence="1" type="ORF">UFOPK3241_01328</name>
</gene>
<accession>A0A6J7BK24</accession>